<dbReference type="Proteomes" id="UP001165069">
    <property type="component" value="Unassembled WGS sequence"/>
</dbReference>
<dbReference type="RefSeq" id="WP_285569442.1">
    <property type="nucleotide sequence ID" value="NZ_BSDE01000001.1"/>
</dbReference>
<keyword evidence="2" id="KW-1185">Reference proteome</keyword>
<evidence type="ECO:0008006" key="3">
    <source>
        <dbReference type="Google" id="ProtNLM"/>
    </source>
</evidence>
<dbReference type="SUPFAM" id="SSF63829">
    <property type="entry name" value="Calcium-dependent phosphotriesterase"/>
    <property type="match status" value="1"/>
</dbReference>
<dbReference type="EMBL" id="BSDE01000001">
    <property type="protein sequence ID" value="GLH71832.1"/>
    <property type="molecule type" value="Genomic_DNA"/>
</dbReference>
<reference evidence="1 2" key="1">
    <citation type="journal article" date="2023" name="Antonie Van Leeuwenhoek">
        <title>Mesoterricola silvestris gen. nov., sp. nov., Mesoterricola sediminis sp. nov., Geothrix oryzae sp. nov., Geothrix edaphica sp. nov., Geothrix rubra sp. nov., and Geothrix limicola sp. nov., six novel members of Acidobacteriota isolated from soils.</title>
        <authorList>
            <person name="Itoh H."/>
            <person name="Sugisawa Y."/>
            <person name="Mise K."/>
            <person name="Xu Z."/>
            <person name="Kuniyasu M."/>
            <person name="Ushijima N."/>
            <person name="Kawano K."/>
            <person name="Kobayashi E."/>
            <person name="Shiratori Y."/>
            <person name="Masuda Y."/>
            <person name="Senoo K."/>
        </authorList>
    </citation>
    <scope>NUCLEOTIDE SEQUENCE [LARGE SCALE GENOMIC DNA]</scope>
    <source>
        <strain evidence="1 2">Red804</strain>
    </source>
</reference>
<evidence type="ECO:0000313" key="1">
    <source>
        <dbReference type="EMBL" id="GLH71832.1"/>
    </source>
</evidence>
<sequence length="355" mass="36535">MTSRVLTGLLASLLLLVSGCKEPDGTSGGTSGVALYTFDSTTSEVFVWKDLNTVYDSTTTPAPSYQITSSLFSKVTNLAWGGLAFDSQRGTLYLVSDAGTIVRVSNIRAQSGTVPNGEVVSFSLSSTGRLTNGKFGQIALDASNDTLFITENGDNSTQIWVVAGASAQTQDATVTLQALTMSGDTGGTGVAAASGSVYAFFKDGGTVGIDALTGPRLRKGTASTFDPTRVILGDKTTLGVYGALAFDYGNGNLYVARHNTDASSTAQPIQVFTAGMFGSTYNVAPYKTLGSAASQADLRVLAHPGTKDWLVGLGTTASSTIYIWKSPLGGTDAKVVVVSPTASVFKGIAVDGNAS</sequence>
<organism evidence="1 2">
    <name type="scientific">Geothrix limicola</name>
    <dbReference type="NCBI Taxonomy" id="2927978"/>
    <lineage>
        <taxon>Bacteria</taxon>
        <taxon>Pseudomonadati</taxon>
        <taxon>Acidobacteriota</taxon>
        <taxon>Holophagae</taxon>
        <taxon>Holophagales</taxon>
        <taxon>Holophagaceae</taxon>
        <taxon>Geothrix</taxon>
    </lineage>
</organism>
<evidence type="ECO:0000313" key="2">
    <source>
        <dbReference type="Proteomes" id="UP001165069"/>
    </source>
</evidence>
<protein>
    <recommendedName>
        <fullName evidence="3">Lipoprotein</fullName>
    </recommendedName>
</protein>
<accession>A0ABQ5QAU3</accession>
<name>A0ABQ5QAU3_9BACT</name>
<gene>
    <name evidence="1" type="ORF">GETHLI_03340</name>
</gene>
<proteinExistence type="predicted"/>
<comment type="caution">
    <text evidence="1">The sequence shown here is derived from an EMBL/GenBank/DDBJ whole genome shotgun (WGS) entry which is preliminary data.</text>
</comment>
<dbReference type="PROSITE" id="PS51257">
    <property type="entry name" value="PROKAR_LIPOPROTEIN"/>
    <property type="match status" value="1"/>
</dbReference>